<accession>A0A7V8LP61</accession>
<evidence type="ECO:0000256" key="3">
    <source>
        <dbReference type="ARBA" id="ARBA00023163"/>
    </source>
</evidence>
<dbReference type="Gene3D" id="1.10.357.10">
    <property type="entry name" value="Tetracycline Repressor, domain 2"/>
    <property type="match status" value="1"/>
</dbReference>
<dbReference type="EMBL" id="LJFS01000004">
    <property type="protein sequence ID" value="KPG36264.1"/>
    <property type="molecule type" value="Genomic_DNA"/>
</dbReference>
<dbReference type="GeneID" id="45766827"/>
<dbReference type="OrthoDB" id="3766519at2"/>
<proteinExistence type="predicted"/>
<dbReference type="GO" id="GO:0000976">
    <property type="term" value="F:transcription cis-regulatory region binding"/>
    <property type="evidence" value="ECO:0007669"/>
    <property type="project" value="TreeGrafter"/>
</dbReference>
<keyword evidence="1" id="KW-0805">Transcription regulation</keyword>
<evidence type="ECO:0000313" key="9">
    <source>
        <dbReference type="Proteomes" id="UP000037962"/>
    </source>
</evidence>
<dbReference type="Pfam" id="PF00440">
    <property type="entry name" value="TetR_N"/>
    <property type="match status" value="1"/>
</dbReference>
<dbReference type="Proteomes" id="UP000037962">
    <property type="component" value="Unassembled WGS sequence"/>
</dbReference>
<evidence type="ECO:0000256" key="2">
    <source>
        <dbReference type="ARBA" id="ARBA00023125"/>
    </source>
</evidence>
<dbReference type="InterPro" id="IPR050109">
    <property type="entry name" value="HTH-type_TetR-like_transc_reg"/>
</dbReference>
<protein>
    <submittedName>
        <fullName evidence="6">TetR family transcriptional regulator</fullName>
    </submittedName>
</protein>
<dbReference type="PANTHER" id="PTHR30055:SF234">
    <property type="entry name" value="HTH-TYPE TRANSCRIPTIONAL REGULATOR BETI"/>
    <property type="match status" value="1"/>
</dbReference>
<evidence type="ECO:0000256" key="4">
    <source>
        <dbReference type="PROSITE-ProRule" id="PRU00335"/>
    </source>
</evidence>
<dbReference type="PROSITE" id="PS01081">
    <property type="entry name" value="HTH_TETR_1"/>
    <property type="match status" value="1"/>
</dbReference>
<dbReference type="GO" id="GO:0003700">
    <property type="term" value="F:DNA-binding transcription factor activity"/>
    <property type="evidence" value="ECO:0007669"/>
    <property type="project" value="TreeGrafter"/>
</dbReference>
<dbReference type="SUPFAM" id="SSF46689">
    <property type="entry name" value="Homeodomain-like"/>
    <property type="match status" value="1"/>
</dbReference>
<comment type="caution">
    <text evidence="6">The sequence shown here is derived from an EMBL/GenBank/DDBJ whole genome shotgun (WGS) entry which is preliminary data.</text>
</comment>
<gene>
    <name evidence="6" type="ORF">AN908_14835</name>
    <name evidence="7" type="ORF">AN912_04240</name>
</gene>
<dbReference type="InterPro" id="IPR001647">
    <property type="entry name" value="HTH_TetR"/>
</dbReference>
<evidence type="ECO:0000256" key="1">
    <source>
        <dbReference type="ARBA" id="ARBA00023015"/>
    </source>
</evidence>
<dbReference type="PROSITE" id="PS50977">
    <property type="entry name" value="HTH_TETR_2"/>
    <property type="match status" value="1"/>
</dbReference>
<feature type="DNA-binding region" description="H-T-H motif" evidence="4">
    <location>
        <begin position="38"/>
        <end position="57"/>
    </location>
</feature>
<evidence type="ECO:0000259" key="5">
    <source>
        <dbReference type="PROSITE" id="PS50977"/>
    </source>
</evidence>
<dbReference type="Proteomes" id="UP000037843">
    <property type="component" value="Unassembled WGS sequence"/>
</dbReference>
<dbReference type="EMBL" id="LJFO01000007">
    <property type="protein sequence ID" value="KPG10598.1"/>
    <property type="molecule type" value="Genomic_DNA"/>
</dbReference>
<sequence>MSGRPRRISPIREGNSTRDEILDAAAELFTTDGFAATTTRRIAESVGIQQASLYYHFKTKDDILDALLAMTIDQPLHYAALLAERPEPPVVRLYALALADAAQLAASRWNLGALYLLPDLRADRFLVFRRKRDQLRTHYQDLAAQACGAERVRGGVERLPFRLVESVIMLRADGDSISPDRLPSLLADATLRVLGVTEDAEGIEGAARVLLGQLDWPVAVPKR</sequence>
<dbReference type="RefSeq" id="WP_043076666.1">
    <property type="nucleotide sequence ID" value="NZ_CP011530.1"/>
</dbReference>
<evidence type="ECO:0000313" key="7">
    <source>
        <dbReference type="EMBL" id="KPG36264.1"/>
    </source>
</evidence>
<dbReference type="KEGG" id="miz:BAB75_23450"/>
<feature type="domain" description="HTH tetR-type" evidence="5">
    <location>
        <begin position="15"/>
        <end position="75"/>
    </location>
</feature>
<keyword evidence="2 4" id="KW-0238">DNA-binding</keyword>
<organism evidence="6 8">
    <name type="scientific">Mycobacteroides immunogenum</name>
    <dbReference type="NCBI Taxonomy" id="83262"/>
    <lineage>
        <taxon>Bacteria</taxon>
        <taxon>Bacillati</taxon>
        <taxon>Actinomycetota</taxon>
        <taxon>Actinomycetes</taxon>
        <taxon>Mycobacteriales</taxon>
        <taxon>Mycobacteriaceae</taxon>
        <taxon>Mycobacteroides</taxon>
    </lineage>
</organism>
<name>A0A7V8LP61_9MYCO</name>
<reference evidence="8 9" key="1">
    <citation type="submission" date="2015-09" db="EMBL/GenBank/DDBJ databases">
        <title>Genome Sequences of Mycobacterium immunogenum Isolates, Recuperated from a Chloraminated Drinking Water Distribution System Simulator Subjected to Episodes of Nitrification.</title>
        <authorList>
            <person name="Gomez-Alvarez V."/>
            <person name="Revetta R.P."/>
        </authorList>
    </citation>
    <scope>NUCLEOTIDE SEQUENCE [LARGE SCALE GENOMIC DNA]</scope>
    <source>
        <strain evidence="6 8">H008</strain>
        <strain evidence="7 9">H076</strain>
    </source>
</reference>
<keyword evidence="9" id="KW-1185">Reference proteome</keyword>
<dbReference type="PANTHER" id="PTHR30055">
    <property type="entry name" value="HTH-TYPE TRANSCRIPTIONAL REGULATOR RUTR"/>
    <property type="match status" value="1"/>
</dbReference>
<dbReference type="AlphaFoldDB" id="A0A7V8LP61"/>
<dbReference type="InterPro" id="IPR009057">
    <property type="entry name" value="Homeodomain-like_sf"/>
</dbReference>
<dbReference type="InterPro" id="IPR023772">
    <property type="entry name" value="DNA-bd_HTH_TetR-type_CS"/>
</dbReference>
<dbReference type="PRINTS" id="PR00455">
    <property type="entry name" value="HTHTETR"/>
</dbReference>
<keyword evidence="3" id="KW-0804">Transcription</keyword>
<evidence type="ECO:0000313" key="8">
    <source>
        <dbReference type="Proteomes" id="UP000037843"/>
    </source>
</evidence>
<evidence type="ECO:0000313" key="6">
    <source>
        <dbReference type="EMBL" id="KPG10598.1"/>
    </source>
</evidence>